<dbReference type="RefSeq" id="WP_382391182.1">
    <property type="nucleotide sequence ID" value="NZ_JBHTCQ010000001.1"/>
</dbReference>
<dbReference type="Proteomes" id="UP001596455">
    <property type="component" value="Unassembled WGS sequence"/>
</dbReference>
<organism evidence="7 8">
    <name type="scientific">Georgenia alba</name>
    <dbReference type="NCBI Taxonomy" id="2233858"/>
    <lineage>
        <taxon>Bacteria</taxon>
        <taxon>Bacillati</taxon>
        <taxon>Actinomycetota</taxon>
        <taxon>Actinomycetes</taxon>
        <taxon>Micrococcales</taxon>
        <taxon>Bogoriellaceae</taxon>
        <taxon>Georgenia</taxon>
    </lineage>
</organism>
<evidence type="ECO:0000256" key="6">
    <source>
        <dbReference type="SAM" id="SignalP"/>
    </source>
</evidence>
<evidence type="ECO:0000256" key="5">
    <source>
        <dbReference type="ARBA" id="ARBA00023288"/>
    </source>
</evidence>
<keyword evidence="1" id="KW-1003">Cell membrane</keyword>
<evidence type="ECO:0000313" key="8">
    <source>
        <dbReference type="Proteomes" id="UP001596455"/>
    </source>
</evidence>
<accession>A0ABW2Q3M6</accession>
<keyword evidence="8" id="KW-1185">Reference proteome</keyword>
<evidence type="ECO:0000256" key="2">
    <source>
        <dbReference type="ARBA" id="ARBA00022729"/>
    </source>
</evidence>
<evidence type="ECO:0000256" key="1">
    <source>
        <dbReference type="ARBA" id="ARBA00022475"/>
    </source>
</evidence>
<evidence type="ECO:0000256" key="3">
    <source>
        <dbReference type="ARBA" id="ARBA00023136"/>
    </source>
</evidence>
<dbReference type="InterPro" id="IPR050490">
    <property type="entry name" value="Bact_solute-bd_prot1"/>
</dbReference>
<comment type="caution">
    <text evidence="7">The sequence shown here is derived from an EMBL/GenBank/DDBJ whole genome shotgun (WGS) entry which is preliminary data.</text>
</comment>
<sequence>MTRMRRAMSLTALAAAGAMLTACGGGSADEGGPGEDGRYSLDMWVFAELHGTYYEQMAEQWNEANPDRPVDLNITVYPYDEMHNKLQLAVNSGTGLPDLVDIEVNQFSNFVQGDNPPLADLTQAAEPYRDEIVEARLDLYSRNGMVYGYPTHVGAFVAFYNNALLEEAGVDYTTIETWEDFQEAGQQYHEETGNAFGVASTAVNFMTPLMVGQLGGNLFNDDGTVAVNSPEAVEALELQQEMLESGATSTIPGGSPDIEEAYGAINDGNFAAIVYPAWYTSRFVDYMPDLSGDIAIAPAPVMEGGEYDTIGGGGTGTAVIASSPDAEIAADWLAFAKLSPEANVAVWEVLGFDPVNMAVWEDQEVTHAEDNEYNQYFQTNLFDVLNEVQGNIGHFDGFTNPAWPAIDDIFTTVTLTEVFENGTPAQDALDQTQADLQNQLGQ</sequence>
<protein>
    <submittedName>
        <fullName evidence="7">ABC transporter substrate-binding protein</fullName>
    </submittedName>
</protein>
<keyword evidence="3" id="KW-0472">Membrane</keyword>
<evidence type="ECO:0000313" key="7">
    <source>
        <dbReference type="EMBL" id="MFC7404103.1"/>
    </source>
</evidence>
<keyword evidence="2 6" id="KW-0732">Signal</keyword>
<name>A0ABW2Q3M6_9MICO</name>
<dbReference type="PROSITE" id="PS51257">
    <property type="entry name" value="PROKAR_LIPOPROTEIN"/>
    <property type="match status" value="1"/>
</dbReference>
<dbReference type="EMBL" id="JBHTCQ010000001">
    <property type="protein sequence ID" value="MFC7404103.1"/>
    <property type="molecule type" value="Genomic_DNA"/>
</dbReference>
<dbReference type="PANTHER" id="PTHR43649:SF33">
    <property type="entry name" value="POLYGALACTURONAN_RHAMNOGALACTURONAN-BINDING PROTEIN YTCQ"/>
    <property type="match status" value="1"/>
</dbReference>
<keyword evidence="4" id="KW-0564">Palmitate</keyword>
<dbReference type="PANTHER" id="PTHR43649">
    <property type="entry name" value="ARABINOSE-BINDING PROTEIN-RELATED"/>
    <property type="match status" value="1"/>
</dbReference>
<keyword evidence="5" id="KW-0449">Lipoprotein</keyword>
<proteinExistence type="predicted"/>
<dbReference type="InterPro" id="IPR006059">
    <property type="entry name" value="SBP"/>
</dbReference>
<reference evidence="8" key="1">
    <citation type="journal article" date="2019" name="Int. J. Syst. Evol. Microbiol.">
        <title>The Global Catalogue of Microorganisms (GCM) 10K type strain sequencing project: providing services to taxonomists for standard genome sequencing and annotation.</title>
        <authorList>
            <consortium name="The Broad Institute Genomics Platform"/>
            <consortium name="The Broad Institute Genome Sequencing Center for Infectious Disease"/>
            <person name="Wu L."/>
            <person name="Ma J."/>
        </authorList>
    </citation>
    <scope>NUCLEOTIDE SEQUENCE [LARGE SCALE GENOMIC DNA]</scope>
    <source>
        <strain evidence="8">JCM 1490</strain>
    </source>
</reference>
<feature type="chain" id="PRO_5046361047" evidence="6">
    <location>
        <begin position="29"/>
        <end position="442"/>
    </location>
</feature>
<dbReference type="Pfam" id="PF01547">
    <property type="entry name" value="SBP_bac_1"/>
    <property type="match status" value="1"/>
</dbReference>
<dbReference type="SUPFAM" id="SSF53850">
    <property type="entry name" value="Periplasmic binding protein-like II"/>
    <property type="match status" value="1"/>
</dbReference>
<feature type="signal peptide" evidence="6">
    <location>
        <begin position="1"/>
        <end position="28"/>
    </location>
</feature>
<gene>
    <name evidence="7" type="ORF">ACFQQL_03195</name>
</gene>
<evidence type="ECO:0000256" key="4">
    <source>
        <dbReference type="ARBA" id="ARBA00023139"/>
    </source>
</evidence>
<dbReference type="Gene3D" id="3.40.190.10">
    <property type="entry name" value="Periplasmic binding protein-like II"/>
    <property type="match status" value="1"/>
</dbReference>